<accession>A0A9X2E4W8</accession>
<name>A0A9X2E4W8_9NOCA</name>
<protein>
    <submittedName>
        <fullName evidence="3">Class A beta-lactamase-related serine hydrolase</fullName>
    </submittedName>
</protein>
<dbReference type="EMBL" id="JAMRXG010000004">
    <property type="protein sequence ID" value="MCM6774212.1"/>
    <property type="molecule type" value="Genomic_DNA"/>
</dbReference>
<dbReference type="Gene3D" id="3.40.710.10">
    <property type="entry name" value="DD-peptidase/beta-lactamase superfamily"/>
    <property type="match status" value="1"/>
</dbReference>
<dbReference type="GO" id="GO:0016787">
    <property type="term" value="F:hydrolase activity"/>
    <property type="evidence" value="ECO:0007669"/>
    <property type="project" value="UniProtKB-KW"/>
</dbReference>
<evidence type="ECO:0000256" key="1">
    <source>
        <dbReference type="SAM" id="MobiDB-lite"/>
    </source>
</evidence>
<keyword evidence="4" id="KW-1185">Reference proteome</keyword>
<organism evidence="3 4">
    <name type="scientific">Nocardia pulmonis</name>
    <dbReference type="NCBI Taxonomy" id="2951408"/>
    <lineage>
        <taxon>Bacteria</taxon>
        <taxon>Bacillati</taxon>
        <taxon>Actinomycetota</taxon>
        <taxon>Actinomycetes</taxon>
        <taxon>Mycobacteriales</taxon>
        <taxon>Nocardiaceae</taxon>
        <taxon>Nocardia</taxon>
    </lineage>
</organism>
<reference evidence="3" key="1">
    <citation type="submission" date="2022-06" db="EMBL/GenBank/DDBJ databases">
        <title>Novel species in genus nocardia.</title>
        <authorList>
            <person name="Li F."/>
        </authorList>
    </citation>
    <scope>NUCLEOTIDE SEQUENCE</scope>
    <source>
        <strain evidence="3">CDC141</strain>
    </source>
</reference>
<evidence type="ECO:0000313" key="4">
    <source>
        <dbReference type="Proteomes" id="UP001139157"/>
    </source>
</evidence>
<evidence type="ECO:0000256" key="2">
    <source>
        <dbReference type="SAM" id="SignalP"/>
    </source>
</evidence>
<dbReference type="SUPFAM" id="SSF56601">
    <property type="entry name" value="beta-lactamase/transpeptidase-like"/>
    <property type="match status" value="1"/>
</dbReference>
<feature type="signal peptide" evidence="2">
    <location>
        <begin position="1"/>
        <end position="28"/>
    </location>
</feature>
<comment type="caution">
    <text evidence="3">The sequence shown here is derived from an EMBL/GenBank/DDBJ whole genome shotgun (WGS) entry which is preliminary data.</text>
</comment>
<dbReference type="AlphaFoldDB" id="A0A9X2E4W8"/>
<evidence type="ECO:0000313" key="3">
    <source>
        <dbReference type="EMBL" id="MCM6774212.1"/>
    </source>
</evidence>
<dbReference type="RefSeq" id="WP_251911693.1">
    <property type="nucleotide sequence ID" value="NZ_JAMRXG010000004.1"/>
</dbReference>
<feature type="chain" id="PRO_5040833826" evidence="2">
    <location>
        <begin position="29"/>
        <end position="322"/>
    </location>
</feature>
<sequence>MSSTSARLATALFAVAALTGIGAQPVAADPVADAIPAGVEASFLVFDRATGDSGVQFGAHKQYRSASVVKLLIALDYLESHDPQSIPADDLARLQAMLRSSDDDAASYLWVVGGWDEIVKRTAAKLGLADTAPPASRGMWGYTAISAADVVTVYRYILDKANPAVRQFIMSNLHEATKCAQDGFDQYFGIPRAFDRPWAVKQGWSGFGDAPDGACTPEAPSPRIPHDVIRRSTDGPFTLSPDGIVESAPTRRSAPGDAPAIDLKKRAMHTTGTVGIQDKKIVVVLTLEPTDTSWEVSAQRITLLTKAVGHAAPDARSGTGNR</sequence>
<proteinExistence type="predicted"/>
<keyword evidence="2" id="KW-0732">Signal</keyword>
<dbReference type="InterPro" id="IPR012338">
    <property type="entry name" value="Beta-lactam/transpept-like"/>
</dbReference>
<dbReference type="Proteomes" id="UP001139157">
    <property type="component" value="Unassembled WGS sequence"/>
</dbReference>
<feature type="region of interest" description="Disordered" evidence="1">
    <location>
        <begin position="235"/>
        <end position="258"/>
    </location>
</feature>
<keyword evidence="3" id="KW-0378">Hydrolase</keyword>
<gene>
    <name evidence="3" type="ORF">NDR86_12085</name>
</gene>